<reference evidence="1" key="2">
    <citation type="journal article" date="2007" name="Science">
        <title>Draft genome sequence of the sexually transmitted pathogen Trichomonas vaginalis.</title>
        <authorList>
            <person name="Carlton J.M."/>
            <person name="Hirt R.P."/>
            <person name="Silva J.C."/>
            <person name="Delcher A.L."/>
            <person name="Schatz M."/>
            <person name="Zhao Q."/>
            <person name="Wortman J.R."/>
            <person name="Bidwell S.L."/>
            <person name="Alsmark U.C.M."/>
            <person name="Besteiro S."/>
            <person name="Sicheritz-Ponten T."/>
            <person name="Noel C.J."/>
            <person name="Dacks J.B."/>
            <person name="Foster P.G."/>
            <person name="Simillion C."/>
            <person name="Van de Peer Y."/>
            <person name="Miranda-Saavedra D."/>
            <person name="Barton G.J."/>
            <person name="Westrop G.D."/>
            <person name="Mueller S."/>
            <person name="Dessi D."/>
            <person name="Fiori P.L."/>
            <person name="Ren Q."/>
            <person name="Paulsen I."/>
            <person name="Zhang H."/>
            <person name="Bastida-Corcuera F.D."/>
            <person name="Simoes-Barbosa A."/>
            <person name="Brown M.T."/>
            <person name="Hayes R.D."/>
            <person name="Mukherjee M."/>
            <person name="Okumura C.Y."/>
            <person name="Schneider R."/>
            <person name="Smith A.J."/>
            <person name="Vanacova S."/>
            <person name="Villalvazo M."/>
            <person name="Haas B.J."/>
            <person name="Pertea M."/>
            <person name="Feldblyum T.V."/>
            <person name="Utterback T.R."/>
            <person name="Shu C.L."/>
            <person name="Osoegawa K."/>
            <person name="de Jong P.J."/>
            <person name="Hrdy I."/>
            <person name="Horvathova L."/>
            <person name="Zubacova Z."/>
            <person name="Dolezal P."/>
            <person name="Malik S.B."/>
            <person name="Logsdon J.M. Jr."/>
            <person name="Henze K."/>
            <person name="Gupta A."/>
            <person name="Wang C.C."/>
            <person name="Dunne R.L."/>
            <person name="Upcroft J.A."/>
            <person name="Upcroft P."/>
            <person name="White O."/>
            <person name="Salzberg S.L."/>
            <person name="Tang P."/>
            <person name="Chiu C.-H."/>
            <person name="Lee Y.-S."/>
            <person name="Embley T.M."/>
            <person name="Coombs G.H."/>
            <person name="Mottram J.C."/>
            <person name="Tachezy J."/>
            <person name="Fraser-Liggett C.M."/>
            <person name="Johnson P.J."/>
        </authorList>
    </citation>
    <scope>NUCLEOTIDE SEQUENCE [LARGE SCALE GENOMIC DNA]</scope>
    <source>
        <strain evidence="1">G3</strain>
    </source>
</reference>
<dbReference type="EMBL" id="DS114416">
    <property type="protein sequence ID" value="EAX87661.1"/>
    <property type="molecule type" value="Genomic_DNA"/>
</dbReference>
<dbReference type="VEuPathDB" id="TrichDB:TVAGG3_0252600"/>
<name>A2G5B2_TRIV3</name>
<dbReference type="PANTHER" id="PTHR45661">
    <property type="entry name" value="SURFACE ANTIGEN"/>
    <property type="match status" value="1"/>
</dbReference>
<sequence length="836" mass="93015">MIIFLVYFSKSLNTDEFGVEYSDDYTDLRKTRETIPSQYVVRAACTTILGGDTNLKSAFANCLTKLKNISFEIGSQIKYIYPWVFSSSSLEYIDFSNCFLLLDLNYSIFAQCNNLKNVTLPPNLQYIRAGCFYNCASLKYIKLPDSLLEIDDYIKGYDHVFQGSLNQIDISPDCKLQKIGADAFMGTRLTYFFIPKDVNQIVSSAFSGVAISNFEIDPRNGNFKTDGLIIYQGNSNSTLKIVSRTYNWDFVVPDFVTYIAPHAFRGVPIPSITIHDNIWKIDVRSLSSTMIQEFKCNGIMTLIMSACFASCSRLEKVYLTEKITEIHESAFSGCPLLNLIVLPDSLTTIGKNAFASCVSLTNISIPPKVNSIGAGVYLNCNSSLVVDTDRNEYCSIDDQILIVDNKQNMVDYFGSDATKDLHVPSTCNKISASTFKSKEFRSLIFDGNPSLVVESSVFESSKIKTIEFPIGLRTLGENCFLNCNLLQSVKFHADCTISIIPLNCFKNCINMEIIILPQSITKIANYAFLSCTKISNIGLENTKLQSLGNQCFAKSGLKTANLPSTVNFIDISAFESSLLTTFSTSTATIPVKCCYSCQNLETLIINNGVEVIEESAFQNCDIKELTLPASITTLSENSFADNENFATLKLEQNSNLTEVRGGCFLSCPLLKRIQLFEGKNKFLFDNGALLSIDQTILYTFLPSSDIRTFVVSVKTQKILSRSFYFCRKLNQILFNGNYISVIGFEAFKGCTNLNFVFVSSPSITQIDKDAFADCPELKKCGSFSIPKESFQIFKSRGVTDLSLREDCKNECNSVPIRNTGHISLSNIAVLIVLTLG</sequence>
<dbReference type="InterPro" id="IPR032675">
    <property type="entry name" value="LRR_dom_sf"/>
</dbReference>
<dbReference type="AlphaFoldDB" id="A2G5B2"/>
<dbReference type="InterPro" id="IPR053139">
    <property type="entry name" value="Surface_bspA-like"/>
</dbReference>
<organism evidence="1 2">
    <name type="scientific">Trichomonas vaginalis (strain ATCC PRA-98 / G3)</name>
    <dbReference type="NCBI Taxonomy" id="412133"/>
    <lineage>
        <taxon>Eukaryota</taxon>
        <taxon>Metamonada</taxon>
        <taxon>Parabasalia</taxon>
        <taxon>Trichomonadida</taxon>
        <taxon>Trichomonadidae</taxon>
        <taxon>Trichomonas</taxon>
    </lineage>
</organism>
<dbReference type="STRING" id="5722.A2G5B2"/>
<proteinExistence type="predicted"/>
<gene>
    <name evidence="1" type="ORF">TVAG_209810</name>
</gene>
<dbReference type="Pfam" id="PF13306">
    <property type="entry name" value="LRR_5"/>
    <property type="match status" value="7"/>
</dbReference>
<keyword evidence="2" id="KW-1185">Reference proteome</keyword>
<evidence type="ECO:0000313" key="2">
    <source>
        <dbReference type="Proteomes" id="UP000001542"/>
    </source>
</evidence>
<protein>
    <submittedName>
        <fullName evidence="1">Surface antigen BspA-like</fullName>
    </submittedName>
</protein>
<dbReference type="Proteomes" id="UP000001542">
    <property type="component" value="Unassembled WGS sequence"/>
</dbReference>
<dbReference type="VEuPathDB" id="TrichDB:TVAG_209810"/>
<dbReference type="InParanoid" id="A2G5B2"/>
<dbReference type="InterPro" id="IPR026906">
    <property type="entry name" value="LRR_5"/>
</dbReference>
<dbReference type="RefSeq" id="XP_001300591.1">
    <property type="nucleotide sequence ID" value="XM_001300590.1"/>
</dbReference>
<evidence type="ECO:0000313" key="1">
    <source>
        <dbReference type="EMBL" id="EAX87661.1"/>
    </source>
</evidence>
<reference evidence="1" key="1">
    <citation type="submission" date="2006-10" db="EMBL/GenBank/DDBJ databases">
        <authorList>
            <person name="Amadeo P."/>
            <person name="Zhao Q."/>
            <person name="Wortman J."/>
            <person name="Fraser-Liggett C."/>
            <person name="Carlton J."/>
        </authorList>
    </citation>
    <scope>NUCLEOTIDE SEQUENCE</scope>
    <source>
        <strain evidence="1">G3</strain>
    </source>
</reference>
<dbReference type="SUPFAM" id="SSF52058">
    <property type="entry name" value="L domain-like"/>
    <property type="match status" value="2"/>
</dbReference>
<dbReference type="Gene3D" id="3.80.10.10">
    <property type="entry name" value="Ribonuclease Inhibitor"/>
    <property type="match status" value="4"/>
</dbReference>
<accession>A2G5B2</accession>
<dbReference type="PANTHER" id="PTHR45661:SF3">
    <property type="entry name" value="IG-LIKE DOMAIN-CONTAINING PROTEIN"/>
    <property type="match status" value="1"/>
</dbReference>
<dbReference type="KEGG" id="tva:4745314"/>